<dbReference type="InterPro" id="IPR038763">
    <property type="entry name" value="DHH_sf"/>
</dbReference>
<evidence type="ECO:0000256" key="4">
    <source>
        <dbReference type="ARBA" id="ARBA00022801"/>
    </source>
</evidence>
<proteinExistence type="inferred from homology"/>
<evidence type="ECO:0000259" key="8">
    <source>
        <dbReference type="Pfam" id="PF17768"/>
    </source>
</evidence>
<dbReference type="Proteomes" id="UP000708298">
    <property type="component" value="Unassembled WGS sequence"/>
</dbReference>
<dbReference type="SUPFAM" id="SSF64182">
    <property type="entry name" value="DHH phosphoesterases"/>
    <property type="match status" value="1"/>
</dbReference>
<reference evidence="9" key="1">
    <citation type="journal article" date="2021" name="Microorganisms">
        <title>Acidisoma silvae sp. nov. and Acidisomacellulosilytica sp. nov., Two Acidophilic Bacteria Isolated from Decaying Wood, Hydrolyzing Cellulose and Producing Poly-3-hydroxybutyrate.</title>
        <authorList>
            <person name="Mieszkin S."/>
            <person name="Pouder E."/>
            <person name="Uroz S."/>
            <person name="Simon-Colin C."/>
            <person name="Alain K."/>
        </authorList>
    </citation>
    <scope>NUCLEOTIDE SEQUENCE</scope>
    <source>
        <strain evidence="9">HW T2.11</strain>
    </source>
</reference>
<dbReference type="Pfam" id="PF02272">
    <property type="entry name" value="DHHA1"/>
    <property type="match status" value="1"/>
</dbReference>
<evidence type="ECO:0000256" key="3">
    <source>
        <dbReference type="ARBA" id="ARBA00022722"/>
    </source>
</evidence>
<dbReference type="InterPro" id="IPR051673">
    <property type="entry name" value="SSDNA_exonuclease_RecJ"/>
</dbReference>
<evidence type="ECO:0000259" key="7">
    <source>
        <dbReference type="Pfam" id="PF02272"/>
    </source>
</evidence>
<feature type="domain" description="DDH" evidence="6">
    <location>
        <begin position="107"/>
        <end position="262"/>
    </location>
</feature>
<dbReference type="InterPro" id="IPR003156">
    <property type="entry name" value="DHHA1_dom"/>
</dbReference>
<dbReference type="Pfam" id="PF01368">
    <property type="entry name" value="DHH"/>
    <property type="match status" value="1"/>
</dbReference>
<dbReference type="AlphaFoldDB" id="A0A963YT23"/>
<dbReference type="GO" id="GO:0008409">
    <property type="term" value="F:5'-3' exonuclease activity"/>
    <property type="evidence" value="ECO:0007669"/>
    <property type="project" value="InterPro"/>
</dbReference>
<evidence type="ECO:0000259" key="6">
    <source>
        <dbReference type="Pfam" id="PF01368"/>
    </source>
</evidence>
<dbReference type="NCBIfam" id="TIGR00644">
    <property type="entry name" value="recJ"/>
    <property type="match status" value="1"/>
</dbReference>
<keyword evidence="5 9" id="KW-0269">Exonuclease</keyword>
<dbReference type="EMBL" id="JAESVB010000006">
    <property type="protein sequence ID" value="MCB8876460.1"/>
    <property type="molecule type" value="Genomic_DNA"/>
</dbReference>
<dbReference type="InterPro" id="IPR041122">
    <property type="entry name" value="RecJ_OB"/>
</dbReference>
<accession>A0A963YT23</accession>
<dbReference type="GO" id="GO:0003676">
    <property type="term" value="F:nucleic acid binding"/>
    <property type="evidence" value="ECO:0007669"/>
    <property type="project" value="InterPro"/>
</dbReference>
<dbReference type="InterPro" id="IPR004610">
    <property type="entry name" value="RecJ"/>
</dbReference>
<dbReference type="Gene3D" id="3.90.1640.30">
    <property type="match status" value="1"/>
</dbReference>
<sequence>MSALVSAPATTEAEAVLGVEASLSGRRWLWRAGAETLPPHLGLGIAQKLDVPEIVGRLLAIRGIGIEEAVHYLTPTLRALLPNPSTLIDMDHAAARIAEAVTRGETIGIFGDYDVDGACSTALMTELLRGMGCIVHTHIPDRAKEGYGPNVTALGALVDKGATLVICVDCGTAAHDVLTCLTGRADAIVLDHHKAEGPPPAIYATVNPNRLDCGSGQGSLCATGIAFLTAVALLRHLRQSAFFDATHPEPDLMALLDLVALATVCDVMPLTGLNRAFVSQGLRIMARGNRPGVAALLEVAGTRGVPTTTSCGFAIGPRINAGGRVADSGLGLRLLLTQDPEEGREIAELLDSINRQRQQIELGVMEEAFRLAEAQIAAGHSALLVGGEGWHAGVVGIVAGRLKEKFNRPAAVMAYAEGRATGSARSVPGIDIGAAILAARQNGLLERGGGHAMAAGFSLPIEGVPALHGFLNERLAAASAMPAAAALAIEGVMTPRGATVQVAEYLTRLAPFGQGNDEPLLIMTHARVTKVDRIGKDGGTIRAILEGEGGGRLKALLFRAKTGPLAEALTDTGRRPLHLAGYLRAEEWNGVVSASFIVQDGAWA</sequence>
<dbReference type="InterPro" id="IPR001667">
    <property type="entry name" value="DDH_dom"/>
</dbReference>
<dbReference type="Gene3D" id="3.10.310.30">
    <property type="match status" value="1"/>
</dbReference>
<feature type="domain" description="DHHA1" evidence="7">
    <location>
        <begin position="387"/>
        <end position="475"/>
    </location>
</feature>
<dbReference type="PANTHER" id="PTHR30255">
    <property type="entry name" value="SINGLE-STRANDED-DNA-SPECIFIC EXONUCLEASE RECJ"/>
    <property type="match status" value="1"/>
</dbReference>
<organism evidence="9 10">
    <name type="scientific">Acidisoma silvae</name>
    <dbReference type="NCBI Taxonomy" id="2802396"/>
    <lineage>
        <taxon>Bacteria</taxon>
        <taxon>Pseudomonadati</taxon>
        <taxon>Pseudomonadota</taxon>
        <taxon>Alphaproteobacteria</taxon>
        <taxon>Acetobacterales</taxon>
        <taxon>Acidocellaceae</taxon>
        <taxon>Acidisoma</taxon>
    </lineage>
</organism>
<feature type="domain" description="RecJ OB" evidence="8">
    <location>
        <begin position="489"/>
        <end position="600"/>
    </location>
</feature>
<protein>
    <recommendedName>
        <fullName evidence="2">Single-stranded-DNA-specific exonuclease RecJ</fullName>
    </recommendedName>
</protein>
<dbReference type="GO" id="GO:0006281">
    <property type="term" value="P:DNA repair"/>
    <property type="evidence" value="ECO:0007669"/>
    <property type="project" value="InterPro"/>
</dbReference>
<evidence type="ECO:0000256" key="5">
    <source>
        <dbReference type="ARBA" id="ARBA00022839"/>
    </source>
</evidence>
<dbReference type="PANTHER" id="PTHR30255:SF2">
    <property type="entry name" value="SINGLE-STRANDED-DNA-SPECIFIC EXONUCLEASE RECJ"/>
    <property type="match status" value="1"/>
</dbReference>
<keyword evidence="10" id="KW-1185">Reference proteome</keyword>
<dbReference type="Pfam" id="PF17768">
    <property type="entry name" value="RecJ_OB"/>
    <property type="match status" value="1"/>
</dbReference>
<gene>
    <name evidence="9" type="primary">recJ</name>
    <name evidence="9" type="ORF">ASILVAE211_14800</name>
</gene>
<name>A0A963YT23_9PROT</name>
<evidence type="ECO:0000256" key="2">
    <source>
        <dbReference type="ARBA" id="ARBA00019841"/>
    </source>
</evidence>
<comment type="similarity">
    <text evidence="1">Belongs to the RecJ family.</text>
</comment>
<keyword evidence="4" id="KW-0378">Hydrolase</keyword>
<evidence type="ECO:0000313" key="10">
    <source>
        <dbReference type="Proteomes" id="UP000708298"/>
    </source>
</evidence>
<dbReference type="GO" id="GO:0006310">
    <property type="term" value="P:DNA recombination"/>
    <property type="evidence" value="ECO:0007669"/>
    <property type="project" value="InterPro"/>
</dbReference>
<evidence type="ECO:0000256" key="1">
    <source>
        <dbReference type="ARBA" id="ARBA00005915"/>
    </source>
</evidence>
<reference evidence="9" key="2">
    <citation type="submission" date="2021-01" db="EMBL/GenBank/DDBJ databases">
        <authorList>
            <person name="Mieszkin S."/>
            <person name="Pouder E."/>
            <person name="Alain K."/>
        </authorList>
    </citation>
    <scope>NUCLEOTIDE SEQUENCE</scope>
    <source>
        <strain evidence="9">HW T2.11</strain>
    </source>
</reference>
<keyword evidence="3" id="KW-0540">Nuclease</keyword>
<evidence type="ECO:0000313" key="9">
    <source>
        <dbReference type="EMBL" id="MCB8876460.1"/>
    </source>
</evidence>
<comment type="caution">
    <text evidence="9">The sequence shown here is derived from an EMBL/GenBank/DDBJ whole genome shotgun (WGS) entry which is preliminary data.</text>
</comment>